<dbReference type="PANTHER" id="PTHR21198">
    <property type="entry name" value="GLUTAMATE RACEMASE"/>
    <property type="match status" value="1"/>
</dbReference>
<dbReference type="Proteomes" id="UP001595885">
    <property type="component" value="Unassembled WGS sequence"/>
</dbReference>
<comment type="caution">
    <text evidence="2">The sequence shown here is derived from an EMBL/GenBank/DDBJ whole genome shotgun (WGS) entry which is preliminary data.</text>
</comment>
<dbReference type="EMBL" id="JBHSGW010000021">
    <property type="protein sequence ID" value="MFC4739935.1"/>
    <property type="molecule type" value="Genomic_DNA"/>
</dbReference>
<evidence type="ECO:0000313" key="3">
    <source>
        <dbReference type="Proteomes" id="UP001595885"/>
    </source>
</evidence>
<keyword evidence="1" id="KW-0413">Isomerase</keyword>
<organism evidence="2 3">
    <name type="scientific">Flavobacterium ponti</name>
    <dbReference type="NCBI Taxonomy" id="665133"/>
    <lineage>
        <taxon>Bacteria</taxon>
        <taxon>Pseudomonadati</taxon>
        <taxon>Bacteroidota</taxon>
        <taxon>Flavobacteriia</taxon>
        <taxon>Flavobacteriales</taxon>
        <taxon>Flavobacteriaceae</taxon>
        <taxon>Flavobacterium</taxon>
    </lineage>
</organism>
<dbReference type="Gene3D" id="3.40.50.1860">
    <property type="match status" value="2"/>
</dbReference>
<keyword evidence="3" id="KW-1185">Reference proteome</keyword>
<dbReference type="InterPro" id="IPR001920">
    <property type="entry name" value="Asp/Glu_race"/>
</dbReference>
<name>A0ABV9P6A2_9FLAO</name>
<dbReference type="InterPro" id="IPR015942">
    <property type="entry name" value="Asp/Glu/hydantoin_racemase"/>
</dbReference>
<proteinExistence type="predicted"/>
<dbReference type="Pfam" id="PF01177">
    <property type="entry name" value="Asp_Glu_race"/>
    <property type="match status" value="1"/>
</dbReference>
<dbReference type="PANTHER" id="PTHR21198:SF7">
    <property type="entry name" value="ASPARTATE-GLUTAMATE RACEMASE FAMILY"/>
    <property type="match status" value="1"/>
</dbReference>
<evidence type="ECO:0000313" key="2">
    <source>
        <dbReference type="EMBL" id="MFC4739935.1"/>
    </source>
</evidence>
<accession>A0ABV9P6A2</accession>
<reference evidence="3" key="1">
    <citation type="journal article" date="2019" name="Int. J. Syst. Evol. Microbiol.">
        <title>The Global Catalogue of Microorganisms (GCM) 10K type strain sequencing project: providing services to taxonomists for standard genome sequencing and annotation.</title>
        <authorList>
            <consortium name="The Broad Institute Genomics Platform"/>
            <consortium name="The Broad Institute Genome Sequencing Center for Infectious Disease"/>
            <person name="Wu L."/>
            <person name="Ma J."/>
        </authorList>
    </citation>
    <scope>NUCLEOTIDE SEQUENCE [LARGE SCALE GENOMIC DNA]</scope>
    <source>
        <strain evidence="3">CCUG 50349</strain>
    </source>
</reference>
<protein>
    <submittedName>
        <fullName evidence="2">Aspartate/glutamate racemase family protein</fullName>
    </submittedName>
</protein>
<sequence length="227" mass="25916">MSSIGIIGGIGYKATTYFYEKINALYEQKKGKGNSCPILLVSLNFKDINVLLPYEMEKVAELITPTIKFLDQQDISCAVLVNNTMHKALDIVLDKNKLLKPYCHIGNLVNQKLNKVNEVSNIIILGTAFTMQDEYLKSFVPKRHNLIRPSIEIIEKVDDLRKIYFESTDEGKAKKCYQLLIETYTENVIFIVACTELSIAFSNIRNKKNWVDTIDLQCEVALEKLKN</sequence>
<gene>
    <name evidence="2" type="ORF">ACFO3U_08005</name>
</gene>
<dbReference type="RefSeq" id="WP_379740309.1">
    <property type="nucleotide sequence ID" value="NZ_JBHSGW010000021.1"/>
</dbReference>
<evidence type="ECO:0000256" key="1">
    <source>
        <dbReference type="ARBA" id="ARBA00023235"/>
    </source>
</evidence>
<dbReference type="SUPFAM" id="SSF53681">
    <property type="entry name" value="Aspartate/glutamate racemase"/>
    <property type="match status" value="2"/>
</dbReference>